<organism evidence="2 3">
    <name type="scientific">Ceutorhynchus assimilis</name>
    <name type="common">cabbage seed weevil</name>
    <dbReference type="NCBI Taxonomy" id="467358"/>
    <lineage>
        <taxon>Eukaryota</taxon>
        <taxon>Metazoa</taxon>
        <taxon>Ecdysozoa</taxon>
        <taxon>Arthropoda</taxon>
        <taxon>Hexapoda</taxon>
        <taxon>Insecta</taxon>
        <taxon>Pterygota</taxon>
        <taxon>Neoptera</taxon>
        <taxon>Endopterygota</taxon>
        <taxon>Coleoptera</taxon>
        <taxon>Polyphaga</taxon>
        <taxon>Cucujiformia</taxon>
        <taxon>Curculionidae</taxon>
        <taxon>Ceutorhynchinae</taxon>
        <taxon>Ceutorhynchus</taxon>
    </lineage>
</organism>
<accession>A0A9N9QQ47</accession>
<keyword evidence="1" id="KW-0732">Signal</keyword>
<dbReference type="PROSITE" id="PS00213">
    <property type="entry name" value="LIPOCALIN"/>
    <property type="match status" value="1"/>
</dbReference>
<dbReference type="Proteomes" id="UP001152799">
    <property type="component" value="Chromosome 4"/>
</dbReference>
<dbReference type="AlphaFoldDB" id="A0A9N9QQ47"/>
<feature type="signal peptide" evidence="1">
    <location>
        <begin position="1"/>
        <end position="19"/>
    </location>
</feature>
<gene>
    <name evidence="2" type="ORF">CEUTPL_LOCUS8158</name>
</gene>
<reference evidence="2" key="1">
    <citation type="submission" date="2022-01" db="EMBL/GenBank/DDBJ databases">
        <authorList>
            <person name="King R."/>
        </authorList>
    </citation>
    <scope>NUCLEOTIDE SEQUENCE</scope>
</reference>
<protein>
    <submittedName>
        <fullName evidence="2">Uncharacterized protein</fullName>
    </submittedName>
</protein>
<name>A0A9N9QQ47_9CUCU</name>
<feature type="chain" id="PRO_5040445561" evidence="1">
    <location>
        <begin position="20"/>
        <end position="522"/>
    </location>
</feature>
<sequence>MRTSLVAFCLVVASGKCLADYYNTVNYVCKELHRQQIVDVNQLEGTWYLIEKIQHNDERHMIMNLTTCPVMHISEDRSIISTTYNPLFKSYDTTYGANYPHVPMPQNVQNNRNPTDPMSTFNSEQDYVKQTEEYDRRTTYDYDRRRVLHSTYMKQRYPIKNLKLYMSDGYSSFEHHLRYNVTNPGFWIISGPEDGVPDNLKHFAGTIQVLKAIGTHLVLTTCQWSRETKERYTMILSRENYLPRFDINSIHAMLLQGIWHLIQKINHTDEVKYIDKAHTCPVIHLSKHDSEFRIVTDSTEKTYQTRYGNRYSSNGRPVDATNEEKVYSKSYSRFTTPNYKKQHESHSVYIKHLYEIKFLRMYWDETFHSTEYHFSYSTNRPGFWVASRIDDGLISENLSGTVQVIKAVGDHLVLTFCYNLPEVTQIFSLILSRNEHLSNRELQNIHWQLAREDLLKLEKFGMVAQGYANLVFSTVISETLLKKEIVPALRNLLRKTFTRFVFSKTEPIKGKVLNRLSVQWIY</sequence>
<keyword evidence="3" id="KW-1185">Reference proteome</keyword>
<dbReference type="EMBL" id="OU892280">
    <property type="protein sequence ID" value="CAG9767597.1"/>
    <property type="molecule type" value="Genomic_DNA"/>
</dbReference>
<dbReference type="InterPro" id="IPR022272">
    <property type="entry name" value="Lipocalin_CS"/>
</dbReference>
<evidence type="ECO:0000256" key="1">
    <source>
        <dbReference type="SAM" id="SignalP"/>
    </source>
</evidence>
<dbReference type="OrthoDB" id="6615450at2759"/>
<evidence type="ECO:0000313" key="2">
    <source>
        <dbReference type="EMBL" id="CAG9767597.1"/>
    </source>
</evidence>
<proteinExistence type="predicted"/>
<evidence type="ECO:0000313" key="3">
    <source>
        <dbReference type="Proteomes" id="UP001152799"/>
    </source>
</evidence>